<dbReference type="InterPro" id="IPR016181">
    <property type="entry name" value="Acyl_CoA_acyltransferase"/>
</dbReference>
<comment type="function">
    <text evidence="7">Adds a myristoyl group to the N-terminal glycine residue of certain cellular proteins.</text>
</comment>
<dbReference type="PROSITE" id="PS00975">
    <property type="entry name" value="NMT_1"/>
    <property type="match status" value="1"/>
</dbReference>
<reference evidence="12 13" key="1">
    <citation type="submission" date="2019-09" db="EMBL/GenBank/DDBJ databases">
        <authorList>
            <person name="Brejova B."/>
        </authorList>
    </citation>
    <scope>NUCLEOTIDE SEQUENCE [LARGE SCALE GENOMIC DNA]</scope>
</reference>
<dbReference type="GeneID" id="43583539"/>
<dbReference type="FunFam" id="3.40.630.30:FF:000042">
    <property type="entry name" value="Glycylpeptide N-tetradecanoyltransferase"/>
    <property type="match status" value="1"/>
</dbReference>
<feature type="domain" description="Glycylpeptide N-tetradecanoyltransferase N-terminal" evidence="10">
    <location>
        <begin position="94"/>
        <end position="252"/>
    </location>
</feature>
<feature type="region of interest" description="Disordered" evidence="9">
    <location>
        <begin position="1"/>
        <end position="38"/>
    </location>
</feature>
<dbReference type="InterPro" id="IPR022676">
    <property type="entry name" value="NMT_N"/>
</dbReference>
<dbReference type="InterPro" id="IPR022677">
    <property type="entry name" value="NMT_C"/>
</dbReference>
<evidence type="ECO:0000259" key="10">
    <source>
        <dbReference type="Pfam" id="PF01233"/>
    </source>
</evidence>
<dbReference type="RefSeq" id="XP_031855330.1">
    <property type="nucleotide sequence ID" value="XM_031999439.1"/>
</dbReference>
<dbReference type="Pfam" id="PF01233">
    <property type="entry name" value="NMT"/>
    <property type="match status" value="1"/>
</dbReference>
<dbReference type="GO" id="GO:0005737">
    <property type="term" value="C:cytoplasm"/>
    <property type="evidence" value="ECO:0007669"/>
    <property type="project" value="TreeGrafter"/>
</dbReference>
<dbReference type="InterPro" id="IPR000903">
    <property type="entry name" value="NMT"/>
</dbReference>
<sequence>MSDQFKETTSKSTDDSKLPPEEVAKRIGELPSKSGKAPALQGLSLESLFKLLATANATPDPEEKNKPKPMDEYKFWKTQPVVKFGEEKTEQEGPIDSEKTVDDVAKSPRKLLPNFEWCVIDLNDKAQIEELYNLLYNNYIEDDDNTFRFQYSPEFLEWALKPPGWRSEWNVGVRIKDTGKLVASITGIPQFLRVRDKPAQEMAEINFLCVHKKLRNKRLSPALIQEVTRKVNLENIWQALYTAGTILPSPLSITRYYHRPLNWTKLYEVGFSAPLPNQTPAQMVARYALPGETTLKNLRPMTREDIPQVSELLHEYLKRFDLAPEFQSEAELAHWLLGPEDALFPVENPEKKPVHAYVVTEDDDKTVTDFFSFYSIPTTVLGVPGHDNINIAYSFYYATNVARDVPATDRTPENQKPLVSRLKKLQQNALILSKQLGHDVYNAVTCMDNPLFFEDLKFSIGTGILNYYLFNYRAYPVPGGMRKQFLEAPANGGVGTIML</sequence>
<evidence type="ECO:0000256" key="3">
    <source>
        <dbReference type="ARBA" id="ARBA00012923"/>
    </source>
</evidence>
<protein>
    <recommendedName>
        <fullName evidence="4 7">Glycylpeptide N-tetradecanoyltransferase</fullName>
        <ecNumber evidence="3 7">2.3.1.97</ecNumber>
    </recommendedName>
</protein>
<comment type="similarity">
    <text evidence="1 8">Belongs to the NMT family.</text>
</comment>
<evidence type="ECO:0000313" key="12">
    <source>
        <dbReference type="EMBL" id="VVT55760.1"/>
    </source>
</evidence>
<keyword evidence="5 7" id="KW-0808">Transferase</keyword>
<evidence type="ECO:0000256" key="9">
    <source>
        <dbReference type="SAM" id="MobiDB-lite"/>
    </source>
</evidence>
<evidence type="ECO:0000256" key="1">
    <source>
        <dbReference type="ARBA" id="ARBA00009469"/>
    </source>
</evidence>
<feature type="compositionally biased region" description="Basic and acidic residues" evidence="9">
    <location>
        <begin position="1"/>
        <end position="28"/>
    </location>
</feature>
<evidence type="ECO:0000256" key="7">
    <source>
        <dbReference type="RuleBase" id="RU000586"/>
    </source>
</evidence>
<dbReference type="EMBL" id="CABVLU010000003">
    <property type="protein sequence ID" value="VVT55760.1"/>
    <property type="molecule type" value="Genomic_DNA"/>
</dbReference>
<keyword evidence="6 7" id="KW-0012">Acyltransferase</keyword>
<evidence type="ECO:0000256" key="6">
    <source>
        <dbReference type="ARBA" id="ARBA00023315"/>
    </source>
</evidence>
<comment type="subunit">
    <text evidence="2">Monomer.</text>
</comment>
<dbReference type="OrthoDB" id="60315at2759"/>
<dbReference type="PIRSF" id="PIRSF015892">
    <property type="entry name" value="N-myristl_transf"/>
    <property type="match status" value="1"/>
</dbReference>
<dbReference type="AlphaFoldDB" id="A0A5E8C1D0"/>
<evidence type="ECO:0000259" key="11">
    <source>
        <dbReference type="Pfam" id="PF02799"/>
    </source>
</evidence>
<gene>
    <name evidence="12" type="ORF">SAPINGB_P004724</name>
</gene>
<dbReference type="EC" id="2.3.1.97" evidence="3 7"/>
<evidence type="ECO:0000256" key="5">
    <source>
        <dbReference type="ARBA" id="ARBA00022679"/>
    </source>
</evidence>
<dbReference type="Pfam" id="PF02799">
    <property type="entry name" value="NMT_C"/>
    <property type="match status" value="1"/>
</dbReference>
<dbReference type="GO" id="GO:0004379">
    <property type="term" value="F:glycylpeptide N-tetradecanoyltransferase activity"/>
    <property type="evidence" value="ECO:0007669"/>
    <property type="project" value="UniProtKB-EC"/>
</dbReference>
<dbReference type="InterPro" id="IPR022678">
    <property type="entry name" value="NMT_CS"/>
</dbReference>
<evidence type="ECO:0000256" key="2">
    <source>
        <dbReference type="ARBA" id="ARBA00011245"/>
    </source>
</evidence>
<dbReference type="SUPFAM" id="SSF55729">
    <property type="entry name" value="Acyl-CoA N-acyltransferases (Nat)"/>
    <property type="match status" value="2"/>
</dbReference>
<evidence type="ECO:0000313" key="13">
    <source>
        <dbReference type="Proteomes" id="UP000398389"/>
    </source>
</evidence>
<proteinExistence type="inferred from homology"/>
<keyword evidence="13" id="KW-1185">Reference proteome</keyword>
<dbReference type="Proteomes" id="UP000398389">
    <property type="component" value="Unassembled WGS sequence"/>
</dbReference>
<accession>A0A5E8C1D0</accession>
<dbReference type="PANTHER" id="PTHR11377:SF5">
    <property type="entry name" value="GLYCYLPEPTIDE N-TETRADECANOYLTRANSFERASE"/>
    <property type="match status" value="1"/>
</dbReference>
<evidence type="ECO:0000256" key="8">
    <source>
        <dbReference type="RuleBase" id="RU004178"/>
    </source>
</evidence>
<name>A0A5E8C1D0_9ASCO</name>
<dbReference type="Gene3D" id="3.40.630.30">
    <property type="match status" value="2"/>
</dbReference>
<evidence type="ECO:0000256" key="4">
    <source>
        <dbReference type="ARBA" id="ARBA00022240"/>
    </source>
</evidence>
<dbReference type="PANTHER" id="PTHR11377">
    <property type="entry name" value="N-MYRISTOYL TRANSFERASE"/>
    <property type="match status" value="1"/>
</dbReference>
<feature type="domain" description="Glycylpeptide N-tetradecanoyltransferase C-terminal" evidence="11">
    <location>
        <begin position="268"/>
        <end position="485"/>
    </location>
</feature>
<organism evidence="12 13">
    <name type="scientific">Magnusiomyces paraingens</name>
    <dbReference type="NCBI Taxonomy" id="2606893"/>
    <lineage>
        <taxon>Eukaryota</taxon>
        <taxon>Fungi</taxon>
        <taxon>Dikarya</taxon>
        <taxon>Ascomycota</taxon>
        <taxon>Saccharomycotina</taxon>
        <taxon>Dipodascomycetes</taxon>
        <taxon>Dipodascales</taxon>
        <taxon>Dipodascaceae</taxon>
        <taxon>Magnusiomyces</taxon>
    </lineage>
</organism>
<comment type="catalytic activity">
    <reaction evidence="7">
        <text>N-terminal glycyl-[protein] + tetradecanoyl-CoA = N-tetradecanoylglycyl-[protein] + CoA + H(+)</text>
        <dbReference type="Rhea" id="RHEA:15521"/>
        <dbReference type="Rhea" id="RHEA-COMP:12666"/>
        <dbReference type="Rhea" id="RHEA-COMP:12667"/>
        <dbReference type="ChEBI" id="CHEBI:15378"/>
        <dbReference type="ChEBI" id="CHEBI:57287"/>
        <dbReference type="ChEBI" id="CHEBI:57385"/>
        <dbReference type="ChEBI" id="CHEBI:64723"/>
        <dbReference type="ChEBI" id="CHEBI:133050"/>
        <dbReference type="EC" id="2.3.1.97"/>
    </reaction>
</comment>